<dbReference type="PROSITE" id="PS51257">
    <property type="entry name" value="PROKAR_LIPOPROTEIN"/>
    <property type="match status" value="1"/>
</dbReference>
<accession>A0AAP0PX45</accession>
<dbReference type="AlphaFoldDB" id="A0AAP0PX45"/>
<organism evidence="1 2">
    <name type="scientific">Stephania cephalantha</name>
    <dbReference type="NCBI Taxonomy" id="152367"/>
    <lineage>
        <taxon>Eukaryota</taxon>
        <taxon>Viridiplantae</taxon>
        <taxon>Streptophyta</taxon>
        <taxon>Embryophyta</taxon>
        <taxon>Tracheophyta</taxon>
        <taxon>Spermatophyta</taxon>
        <taxon>Magnoliopsida</taxon>
        <taxon>Ranunculales</taxon>
        <taxon>Menispermaceae</taxon>
        <taxon>Menispermoideae</taxon>
        <taxon>Cissampelideae</taxon>
        <taxon>Stephania</taxon>
    </lineage>
</organism>
<sequence>MARWTFHQAISWGLSCKVALSSRIKAYILALLGLWRINLINTNLCTVFEKDSDVDKWLLQIANLMAITGMELIILSSDLNGYRRSKDKINIVSKGKIKERIREEKLVVFELHGRNFESSKYHNL</sequence>
<proteinExistence type="predicted"/>
<protein>
    <submittedName>
        <fullName evidence="1">Uncharacterized protein</fullName>
    </submittedName>
</protein>
<evidence type="ECO:0000313" key="2">
    <source>
        <dbReference type="Proteomes" id="UP001419268"/>
    </source>
</evidence>
<reference evidence="1 2" key="1">
    <citation type="submission" date="2024-01" db="EMBL/GenBank/DDBJ databases">
        <title>Genome assemblies of Stephania.</title>
        <authorList>
            <person name="Yang L."/>
        </authorList>
    </citation>
    <scope>NUCLEOTIDE SEQUENCE [LARGE SCALE GENOMIC DNA]</scope>
    <source>
        <strain evidence="1">JXDWG</strain>
        <tissue evidence="1">Leaf</tissue>
    </source>
</reference>
<gene>
    <name evidence="1" type="ORF">Scep_005014</name>
</gene>
<dbReference type="Proteomes" id="UP001419268">
    <property type="component" value="Unassembled WGS sequence"/>
</dbReference>
<keyword evidence="2" id="KW-1185">Reference proteome</keyword>
<dbReference type="EMBL" id="JBBNAG010000002">
    <property type="protein sequence ID" value="KAK9158440.1"/>
    <property type="molecule type" value="Genomic_DNA"/>
</dbReference>
<name>A0AAP0PX45_9MAGN</name>
<comment type="caution">
    <text evidence="1">The sequence shown here is derived from an EMBL/GenBank/DDBJ whole genome shotgun (WGS) entry which is preliminary data.</text>
</comment>
<evidence type="ECO:0000313" key="1">
    <source>
        <dbReference type="EMBL" id="KAK9158440.1"/>
    </source>
</evidence>